<evidence type="ECO:0000259" key="2">
    <source>
        <dbReference type="Pfam" id="PF23349"/>
    </source>
</evidence>
<dbReference type="InterPro" id="IPR056335">
    <property type="entry name" value="BBS7_hairpin"/>
</dbReference>
<dbReference type="Proteomes" id="UP000695022">
    <property type="component" value="Unplaced"/>
</dbReference>
<dbReference type="InterPro" id="IPR056332">
    <property type="entry name" value="Beta-prop_BBS7"/>
</dbReference>
<feature type="coiled-coil region" evidence="1">
    <location>
        <begin position="354"/>
        <end position="381"/>
    </location>
</feature>
<dbReference type="PANTHER" id="PTHR16074">
    <property type="entry name" value="BARDET-BIEDL SYNDROME 7 PROTEIN"/>
    <property type="match status" value="1"/>
</dbReference>
<evidence type="ECO:0000259" key="5">
    <source>
        <dbReference type="Pfam" id="PF23743"/>
    </source>
</evidence>
<dbReference type="Pfam" id="PF23743">
    <property type="entry name" value="Beta-prop_BBS7"/>
    <property type="match status" value="1"/>
</dbReference>
<dbReference type="Pfam" id="PF23349">
    <property type="entry name" value="BBS7_hp"/>
    <property type="match status" value="1"/>
</dbReference>
<protein>
    <submittedName>
        <fullName evidence="7">Bardet-Biedl syndrome 7 protein homolog</fullName>
    </submittedName>
</protein>
<dbReference type="Pfam" id="PF23360">
    <property type="entry name" value="BBS7_GAE"/>
    <property type="match status" value="1"/>
</dbReference>
<dbReference type="Pfam" id="PF23361">
    <property type="entry name" value="BBS7_pf"/>
    <property type="match status" value="1"/>
</dbReference>
<keyword evidence="1" id="KW-0175">Coiled coil</keyword>
<sequence>MAELTLTRVEYAQVGVTSPQCMCVLPNVEKTKESRAGKMATQRVAVGDHDGVLTCFQMKRSEAVPIYKTLPGAAISRVTLAGTPGAHADHVFVAAGNAVRGYARKGKQFLGFESNMTEPITCMHVRGADLLLCGNFIYNHYHDLIDTNYFLAGDRINDVVCVGGDGGAPTPVLACNDKLMRVLRDSQLLYEVETPAPPTALALHRGTGGATGDEITYGTDDGHVALLRVGMTTPAHGWVVGGGGGGSVTALDYYDVTGDGTLDLIVGRDDGVLEVYGFHDDDAEEDAEPTLRFSHACNEGITAVRGGVVGAAGHAEVAMTTYAGAVVGMTTERLRQESSAAAGSTVSPRALERVSRLRGEIDELTSNVQQERERYQAATRRDDGVSAIPQLQTRVRFVLSSDDASYALSIECQTAIDNVLLQSDVPVDLLDVDRNSAVVSHAAADPGNSNFLLATYRCQANTTRLELKVRSIEGQYGTLRAYVTPRLQPKTCIVKTFAVKPLSLHRSAHAYDDARPTNTLRLDGQFSYAEMHAWIAACLPDVAERPGAGEAACLHFVSTFLDTQLECMYRKGEAVFRSDNVSTISILKDFITKEATARKIHLEINYEVSDDSVSHVLATIHPKLEHQLALAKKVRLVEALRELAAHDADADAYLAAEYRAILRDDDALRREFREQPCQLERLYGMVTDLFIDRHKFRGADVKARVPQLLELLDNYELQPLIAFFKSA</sequence>
<proteinExistence type="predicted"/>
<dbReference type="SUPFAM" id="SSF50978">
    <property type="entry name" value="WD40 repeat-like"/>
    <property type="match status" value="1"/>
</dbReference>
<feature type="domain" description="BBS7 helical hairpin" evidence="2">
    <location>
        <begin position="610"/>
        <end position="724"/>
    </location>
</feature>
<evidence type="ECO:0000313" key="6">
    <source>
        <dbReference type="Proteomes" id="UP000695022"/>
    </source>
</evidence>
<dbReference type="InterPro" id="IPR056333">
    <property type="entry name" value="BBS7_pf_dom"/>
</dbReference>
<dbReference type="InterPro" id="IPR036322">
    <property type="entry name" value="WD40_repeat_dom_sf"/>
</dbReference>
<dbReference type="RefSeq" id="XP_014678211.1">
    <property type="nucleotide sequence ID" value="XM_014822725.1"/>
</dbReference>
<feature type="domain" description="BBS7 beta-propeller" evidence="5">
    <location>
        <begin position="36"/>
        <end position="331"/>
    </location>
</feature>
<name>A0ABM1F190_PRICU</name>
<feature type="domain" description="BBS7 GAE" evidence="3">
    <location>
        <begin position="389"/>
        <end position="497"/>
    </location>
</feature>
<reference evidence="7" key="1">
    <citation type="submission" date="2025-08" db="UniProtKB">
        <authorList>
            <consortium name="RefSeq"/>
        </authorList>
    </citation>
    <scope>IDENTIFICATION</scope>
</reference>
<organism evidence="6 7">
    <name type="scientific">Priapulus caudatus</name>
    <name type="common">Priapulid worm</name>
    <dbReference type="NCBI Taxonomy" id="37621"/>
    <lineage>
        <taxon>Eukaryota</taxon>
        <taxon>Metazoa</taxon>
        <taxon>Ecdysozoa</taxon>
        <taxon>Scalidophora</taxon>
        <taxon>Priapulida</taxon>
        <taxon>Priapulimorpha</taxon>
        <taxon>Priapulimorphida</taxon>
        <taxon>Priapulidae</taxon>
        <taxon>Priapulus</taxon>
    </lineage>
</organism>
<accession>A0ABM1F190</accession>
<dbReference type="GeneID" id="106818011"/>
<evidence type="ECO:0000256" key="1">
    <source>
        <dbReference type="SAM" id="Coils"/>
    </source>
</evidence>
<evidence type="ECO:0000259" key="4">
    <source>
        <dbReference type="Pfam" id="PF23361"/>
    </source>
</evidence>
<evidence type="ECO:0000259" key="3">
    <source>
        <dbReference type="Pfam" id="PF23360"/>
    </source>
</evidence>
<dbReference type="InterPro" id="IPR056334">
    <property type="entry name" value="BBS7_GAE_dom"/>
</dbReference>
<keyword evidence="6" id="KW-1185">Reference proteome</keyword>
<evidence type="ECO:0000313" key="7">
    <source>
        <dbReference type="RefSeq" id="XP_014678211.1"/>
    </source>
</evidence>
<dbReference type="PANTHER" id="PTHR16074:SF4">
    <property type="entry name" value="BARDET-BIEDL SYNDROME 7 PROTEIN"/>
    <property type="match status" value="1"/>
</dbReference>
<feature type="domain" description="BBS7 platform" evidence="4">
    <location>
        <begin position="505"/>
        <end position="607"/>
    </location>
</feature>
<gene>
    <name evidence="7" type="primary">LOC106818011</name>
</gene>